<protein>
    <recommendedName>
        <fullName evidence="1">Dienelactone hydrolase domain-containing protein</fullName>
    </recommendedName>
</protein>
<proteinExistence type="predicted"/>
<organism evidence="2 3">
    <name type="scientific">Hoyosella subflava (strain DSM 45089 / JCM 17490 / NBRC 109087 / DQS3-9A1)</name>
    <name type="common">Amycolicicoccus subflavus</name>
    <dbReference type="NCBI Taxonomy" id="443218"/>
    <lineage>
        <taxon>Bacteria</taxon>
        <taxon>Bacillati</taxon>
        <taxon>Actinomycetota</taxon>
        <taxon>Actinomycetes</taxon>
        <taxon>Mycobacteriales</taxon>
        <taxon>Hoyosellaceae</taxon>
        <taxon>Hoyosella</taxon>
    </lineage>
</organism>
<dbReference type="SUPFAM" id="SSF53474">
    <property type="entry name" value="alpha/beta-Hydrolases"/>
    <property type="match status" value="1"/>
</dbReference>
<dbReference type="STRING" id="443218.AS9A_1739"/>
<accession>F6EKQ2</accession>
<evidence type="ECO:0000259" key="1">
    <source>
        <dbReference type="Pfam" id="PF01738"/>
    </source>
</evidence>
<dbReference type="HOGENOM" id="CLU_054590_7_1_11"/>
<evidence type="ECO:0000313" key="3">
    <source>
        <dbReference type="Proteomes" id="UP000009235"/>
    </source>
</evidence>
<dbReference type="eggNOG" id="COG0412">
    <property type="taxonomic scope" value="Bacteria"/>
</dbReference>
<dbReference type="RefSeq" id="WP_013806537.1">
    <property type="nucleotide sequence ID" value="NC_015564.1"/>
</dbReference>
<reference evidence="2 3" key="1">
    <citation type="journal article" date="2011" name="J. Bacteriol.">
        <title>Complete genome sequence of Amycolicicoccus subflavus DQS3-9A1T, an actinomycete isolated from crude oil-polluted soil.</title>
        <authorList>
            <person name="Cai M."/>
            <person name="Chen W.M."/>
            <person name="Nie Y."/>
            <person name="Chi C.Q."/>
            <person name="Wang Y.N."/>
            <person name="Tang Y.Q."/>
            <person name="Li G.Y."/>
            <person name="Wu X.L."/>
        </authorList>
    </citation>
    <scope>NUCLEOTIDE SEQUENCE [LARGE SCALE GENOMIC DNA]</scope>
    <source>
        <strain evidence="3">DSM 45089 / DQS3-9A1</strain>
    </source>
</reference>
<dbReference type="AlphaFoldDB" id="F6EKQ2"/>
<dbReference type="OrthoDB" id="9787933at2"/>
<dbReference type="Gene3D" id="3.40.50.1820">
    <property type="entry name" value="alpha/beta hydrolase"/>
    <property type="match status" value="1"/>
</dbReference>
<dbReference type="PANTHER" id="PTHR46623:SF6">
    <property type="entry name" value="ALPHA_BETA-HYDROLASES SUPERFAMILY PROTEIN"/>
    <property type="match status" value="1"/>
</dbReference>
<dbReference type="InterPro" id="IPR029058">
    <property type="entry name" value="AB_hydrolase_fold"/>
</dbReference>
<dbReference type="GO" id="GO:0016787">
    <property type="term" value="F:hydrolase activity"/>
    <property type="evidence" value="ECO:0007669"/>
    <property type="project" value="InterPro"/>
</dbReference>
<dbReference type="PANTHER" id="PTHR46623">
    <property type="entry name" value="CARBOXYMETHYLENEBUTENOLIDASE-RELATED"/>
    <property type="match status" value="1"/>
</dbReference>
<dbReference type="InterPro" id="IPR051049">
    <property type="entry name" value="Dienelactone_hydrolase-like"/>
</dbReference>
<dbReference type="InterPro" id="IPR002925">
    <property type="entry name" value="Dienelactn_hydro"/>
</dbReference>
<name>F6EKQ2_HOYSD</name>
<feature type="domain" description="Dienelactone hydrolase" evidence="1">
    <location>
        <begin position="14"/>
        <end position="227"/>
    </location>
</feature>
<sequence>MDDIRIDAPAGTIDGAFEKPDGEGPWPGVVVVHDLLGLSTDARNITRRFADAGFLAVAPDLYARGGKVRCVQRVMREMLMRRGNAVDDILAARDALTARPDCSGKVGVVGFCLGGGFALLMSPKGFGAAAPFYPSIPPLYDSVVTGGCAIVASYGKRDPLNPGNAGRLRTVLERKGIEHDIKVYANAGHSFANDVPVQPVARIVGFGYDAEATEDAFARTFAFFHKHLAEN</sequence>
<dbReference type="EMBL" id="CP002786">
    <property type="protein sequence ID" value="AEF40188.1"/>
    <property type="molecule type" value="Genomic_DNA"/>
</dbReference>
<dbReference type="Pfam" id="PF01738">
    <property type="entry name" value="DLH"/>
    <property type="match status" value="1"/>
</dbReference>
<dbReference type="Proteomes" id="UP000009235">
    <property type="component" value="Chromosome"/>
</dbReference>
<dbReference type="KEGG" id="asd:AS9A_1739"/>
<gene>
    <name evidence="2" type="ordered locus">AS9A_1739</name>
</gene>
<keyword evidence="3" id="KW-1185">Reference proteome</keyword>
<evidence type="ECO:0000313" key="2">
    <source>
        <dbReference type="EMBL" id="AEF40188.1"/>
    </source>
</evidence>